<comment type="caution">
    <text evidence="1">The sequence shown here is derived from an EMBL/GenBank/DDBJ whole genome shotgun (WGS) entry which is preliminary data.</text>
</comment>
<evidence type="ECO:0000313" key="1">
    <source>
        <dbReference type="EMBL" id="MXO47369.1"/>
    </source>
</evidence>
<dbReference type="OrthoDB" id="9799531at2"/>
<name>A0A844XPY2_9SPHN</name>
<dbReference type="EMBL" id="WTYC01000001">
    <property type="protein sequence ID" value="MXO47369.1"/>
    <property type="molecule type" value="Genomic_DNA"/>
</dbReference>
<accession>A0A844XPY2</accession>
<evidence type="ECO:0000313" key="2">
    <source>
        <dbReference type="Proteomes" id="UP000448199"/>
    </source>
</evidence>
<dbReference type="Gene3D" id="1.10.8.930">
    <property type="entry name" value="Protein of unknown function DUF1465"/>
    <property type="match status" value="1"/>
</dbReference>
<organism evidence="1 2">
    <name type="scientific">Qipengyuania vulgaris</name>
    <dbReference type="NCBI Taxonomy" id="291985"/>
    <lineage>
        <taxon>Bacteria</taxon>
        <taxon>Pseudomonadati</taxon>
        <taxon>Pseudomonadota</taxon>
        <taxon>Alphaproteobacteria</taxon>
        <taxon>Sphingomonadales</taxon>
        <taxon>Erythrobacteraceae</taxon>
        <taxon>Qipengyuania</taxon>
    </lineage>
</organism>
<reference evidence="1 2" key="1">
    <citation type="submission" date="2019-12" db="EMBL/GenBank/DDBJ databases">
        <title>Genomic-based taxomic classification of the family Erythrobacteraceae.</title>
        <authorList>
            <person name="Xu L."/>
        </authorList>
    </citation>
    <scope>NUCLEOTIDE SEQUENCE [LARGE SCALE GENOMIC DNA]</scope>
    <source>
        <strain evidence="1 2">DSM 17792</strain>
    </source>
</reference>
<dbReference type="AlphaFoldDB" id="A0A844XPY2"/>
<gene>
    <name evidence="1" type="ORF">GRI69_03745</name>
</gene>
<dbReference type="InterPro" id="IPR010848">
    <property type="entry name" value="DUF1465"/>
</dbReference>
<dbReference type="Proteomes" id="UP000448199">
    <property type="component" value="Unassembled WGS sequence"/>
</dbReference>
<keyword evidence="2" id="KW-1185">Reference proteome</keyword>
<dbReference type="InterPro" id="IPR038301">
    <property type="entry name" value="AraC-like_sf"/>
</dbReference>
<proteinExistence type="predicted"/>
<sequence length="152" mass="17278">MDMDRTIHEQVVEDLYTEALALADEARAVFDLREDARQGIVSDQVRMAVSVEGLRTTTRVMHSLAWLLNQRAYHAGELTKLQMLRHGSLGEERPSDPDNMELLEPATRALIRDTERLHERIKRLDEEQRQIGEASDPVRDMQGRIAAAFAGS</sequence>
<dbReference type="Pfam" id="PF07323">
    <property type="entry name" value="DUF1465"/>
    <property type="match status" value="1"/>
</dbReference>
<protein>
    <submittedName>
        <fullName evidence="1">DUF1465 family protein</fullName>
    </submittedName>
</protein>